<evidence type="ECO:0000313" key="3">
    <source>
        <dbReference type="Proteomes" id="UP000636956"/>
    </source>
</evidence>
<proteinExistence type="predicted"/>
<dbReference type="AlphaFoldDB" id="A0A917PWD1"/>
<organism evidence="2 3">
    <name type="scientific">Agromyces bauzanensis</name>
    <dbReference type="NCBI Taxonomy" id="1308924"/>
    <lineage>
        <taxon>Bacteria</taxon>
        <taxon>Bacillati</taxon>
        <taxon>Actinomycetota</taxon>
        <taxon>Actinomycetes</taxon>
        <taxon>Micrococcales</taxon>
        <taxon>Microbacteriaceae</taxon>
        <taxon>Agromyces</taxon>
    </lineage>
</organism>
<reference evidence="2" key="1">
    <citation type="journal article" date="2014" name="Int. J. Syst. Evol. Microbiol.">
        <title>Complete genome sequence of Corynebacterium casei LMG S-19264T (=DSM 44701T), isolated from a smear-ripened cheese.</title>
        <authorList>
            <consortium name="US DOE Joint Genome Institute (JGI-PGF)"/>
            <person name="Walter F."/>
            <person name="Albersmeier A."/>
            <person name="Kalinowski J."/>
            <person name="Ruckert C."/>
        </authorList>
    </citation>
    <scope>NUCLEOTIDE SEQUENCE</scope>
    <source>
        <strain evidence="2">CGMCC 1.8984</strain>
    </source>
</reference>
<accession>A0A917PWD1</accession>
<evidence type="ECO:0000256" key="1">
    <source>
        <dbReference type="SAM" id="MobiDB-lite"/>
    </source>
</evidence>
<gene>
    <name evidence="2" type="ORF">GCM10011372_36290</name>
</gene>
<evidence type="ECO:0000313" key="2">
    <source>
        <dbReference type="EMBL" id="GGJ94742.1"/>
    </source>
</evidence>
<keyword evidence="3" id="KW-1185">Reference proteome</keyword>
<dbReference type="Proteomes" id="UP000636956">
    <property type="component" value="Unassembled WGS sequence"/>
</dbReference>
<dbReference type="EMBL" id="BMMD01000049">
    <property type="protein sequence ID" value="GGJ94742.1"/>
    <property type="molecule type" value="Genomic_DNA"/>
</dbReference>
<feature type="region of interest" description="Disordered" evidence="1">
    <location>
        <begin position="1"/>
        <end position="22"/>
    </location>
</feature>
<sequence>MPSKALIAAAHAPDAANHSGRPTTLASSAAAFRTAMASVDRAIQTIAPVDST</sequence>
<reference evidence="2" key="2">
    <citation type="submission" date="2020-09" db="EMBL/GenBank/DDBJ databases">
        <authorList>
            <person name="Sun Q."/>
            <person name="Zhou Y."/>
        </authorList>
    </citation>
    <scope>NUCLEOTIDE SEQUENCE</scope>
    <source>
        <strain evidence="2">CGMCC 1.8984</strain>
    </source>
</reference>
<name>A0A917PWD1_9MICO</name>
<comment type="caution">
    <text evidence="2">The sequence shown here is derived from an EMBL/GenBank/DDBJ whole genome shotgun (WGS) entry which is preliminary data.</text>
</comment>
<protein>
    <submittedName>
        <fullName evidence="2">Uncharacterized protein</fullName>
    </submittedName>
</protein>
<feature type="compositionally biased region" description="Low complexity" evidence="1">
    <location>
        <begin position="1"/>
        <end position="16"/>
    </location>
</feature>